<organism evidence="1 2">
    <name type="scientific">Symbiodinium microadriaticum</name>
    <name type="common">Dinoflagellate</name>
    <name type="synonym">Zooxanthella microadriatica</name>
    <dbReference type="NCBI Taxonomy" id="2951"/>
    <lineage>
        <taxon>Eukaryota</taxon>
        <taxon>Sar</taxon>
        <taxon>Alveolata</taxon>
        <taxon>Dinophyceae</taxon>
        <taxon>Suessiales</taxon>
        <taxon>Symbiodiniaceae</taxon>
        <taxon>Symbiodinium</taxon>
    </lineage>
</organism>
<accession>A0A1Q9C144</accession>
<sequence>MLDLLPRAIIGAQDYAVEAWADLSGDHQDVAGGPQLLQKMAELPVPQAPHALAFAILLTLLVLRSKHTLRGLSAQRAWIGDVERSPSSSARLDVLALDPKLPCQELTEKIRSELISNAEEEAAPIVAGHPGVHGLAAWRSVSLPLHEVNLEGVNVEENMFRTSGQLCHGEDPPDPGINTKLGTSKFQKGIAETRVHT</sequence>
<proteinExistence type="predicted"/>
<dbReference type="OrthoDB" id="10319562at2759"/>
<evidence type="ECO:0000313" key="2">
    <source>
        <dbReference type="Proteomes" id="UP000186817"/>
    </source>
</evidence>
<gene>
    <name evidence="1" type="ORF">AK812_SmicGene43402</name>
</gene>
<protein>
    <submittedName>
        <fullName evidence="1">Uncharacterized protein</fullName>
    </submittedName>
</protein>
<reference evidence="1 2" key="1">
    <citation type="submission" date="2016-02" db="EMBL/GenBank/DDBJ databases">
        <title>Genome analysis of coral dinoflagellate symbionts highlights evolutionary adaptations to a symbiotic lifestyle.</title>
        <authorList>
            <person name="Aranda M."/>
            <person name="Li Y."/>
            <person name="Liew Y.J."/>
            <person name="Baumgarten S."/>
            <person name="Simakov O."/>
            <person name="Wilson M."/>
            <person name="Piel J."/>
            <person name="Ashoor H."/>
            <person name="Bougouffa S."/>
            <person name="Bajic V.B."/>
            <person name="Ryu T."/>
            <person name="Ravasi T."/>
            <person name="Bayer T."/>
            <person name="Micklem G."/>
            <person name="Kim H."/>
            <person name="Bhak J."/>
            <person name="Lajeunesse T.C."/>
            <person name="Voolstra C.R."/>
        </authorList>
    </citation>
    <scope>NUCLEOTIDE SEQUENCE [LARGE SCALE GENOMIC DNA]</scope>
    <source>
        <strain evidence="1 2">CCMP2467</strain>
    </source>
</reference>
<dbReference type="Proteomes" id="UP000186817">
    <property type="component" value="Unassembled WGS sequence"/>
</dbReference>
<dbReference type="AlphaFoldDB" id="A0A1Q9C144"/>
<keyword evidence="2" id="KW-1185">Reference proteome</keyword>
<name>A0A1Q9C144_SYMMI</name>
<evidence type="ECO:0000313" key="1">
    <source>
        <dbReference type="EMBL" id="OLP76637.1"/>
    </source>
</evidence>
<dbReference type="EMBL" id="LSRX01001965">
    <property type="protein sequence ID" value="OLP76637.1"/>
    <property type="molecule type" value="Genomic_DNA"/>
</dbReference>
<comment type="caution">
    <text evidence="1">The sequence shown here is derived from an EMBL/GenBank/DDBJ whole genome shotgun (WGS) entry which is preliminary data.</text>
</comment>